<evidence type="ECO:0000313" key="3">
    <source>
        <dbReference type="Proteomes" id="UP000326924"/>
    </source>
</evidence>
<reference evidence="2 3" key="1">
    <citation type="submission" date="2019-09" db="EMBL/GenBank/DDBJ databases">
        <title>Draft genome of the ectomycorrhizal ascomycete Sphaerosporella brunnea.</title>
        <authorList>
            <consortium name="DOE Joint Genome Institute"/>
            <person name="Benucci G.M."/>
            <person name="Marozzi G."/>
            <person name="Antonielli L."/>
            <person name="Sanchez S."/>
            <person name="Marco P."/>
            <person name="Wang X."/>
            <person name="Falini L.B."/>
            <person name="Barry K."/>
            <person name="Haridas S."/>
            <person name="Lipzen A."/>
            <person name="Labutti K."/>
            <person name="Grigoriev I.V."/>
            <person name="Murat C."/>
            <person name="Martin F."/>
            <person name="Albertini E."/>
            <person name="Donnini D."/>
            <person name="Bonito G."/>
        </authorList>
    </citation>
    <scope>NUCLEOTIDE SEQUENCE [LARGE SCALE GENOMIC DNA]</scope>
    <source>
        <strain evidence="2 3">Sb_GMNB300</strain>
    </source>
</reference>
<dbReference type="SUPFAM" id="SSF50475">
    <property type="entry name" value="FMN-binding split barrel"/>
    <property type="match status" value="1"/>
</dbReference>
<evidence type="ECO:0000259" key="1">
    <source>
        <dbReference type="Pfam" id="PF12766"/>
    </source>
</evidence>
<evidence type="ECO:0000313" key="2">
    <source>
        <dbReference type="EMBL" id="KAA8901795.1"/>
    </source>
</evidence>
<dbReference type="EMBL" id="VXIS01000141">
    <property type="protein sequence ID" value="KAA8901795.1"/>
    <property type="molecule type" value="Genomic_DNA"/>
</dbReference>
<dbReference type="AlphaFoldDB" id="A0A5J5ETI7"/>
<dbReference type="InterPro" id="IPR012349">
    <property type="entry name" value="Split_barrel_FMN-bd"/>
</dbReference>
<gene>
    <name evidence="2" type="ORF">FN846DRAFT_908859</name>
</gene>
<dbReference type="Pfam" id="PF12766">
    <property type="entry name" value="Pyridox_oxase_2"/>
    <property type="match status" value="1"/>
</dbReference>
<dbReference type="InParanoid" id="A0A5J5ETI7"/>
<organism evidence="2 3">
    <name type="scientific">Sphaerosporella brunnea</name>
    <dbReference type="NCBI Taxonomy" id="1250544"/>
    <lineage>
        <taxon>Eukaryota</taxon>
        <taxon>Fungi</taxon>
        <taxon>Dikarya</taxon>
        <taxon>Ascomycota</taxon>
        <taxon>Pezizomycotina</taxon>
        <taxon>Pezizomycetes</taxon>
        <taxon>Pezizales</taxon>
        <taxon>Pyronemataceae</taxon>
        <taxon>Sphaerosporella</taxon>
    </lineage>
</organism>
<feature type="domain" description="Pyridoxamine 5'-phosphate oxidase Alr4036 family FMN-binding" evidence="1">
    <location>
        <begin position="8"/>
        <end position="114"/>
    </location>
</feature>
<dbReference type="Gene3D" id="2.30.110.10">
    <property type="entry name" value="Electron Transport, Fmn-binding Protein, Chain A"/>
    <property type="match status" value="1"/>
</dbReference>
<proteinExistence type="predicted"/>
<protein>
    <submittedName>
        <fullName evidence="2">Pyridoxamine 5'-phosphate oxidase-domain-containing protein</fullName>
    </submittedName>
</protein>
<dbReference type="GO" id="GO:0010181">
    <property type="term" value="F:FMN binding"/>
    <property type="evidence" value="ECO:0007669"/>
    <property type="project" value="InterPro"/>
</dbReference>
<sequence length="229" mass="25135">MAQYPPNPAWKPALASSLSSQPVTFFQLATVSAPLTPHCRTLTLSGFFGEMPYAAATAIAADQQNPPGAESDILYVASDGRSQKFAELEVSQAVEAVFFFPGLWSQFRIRGSAFPISAGGRCGQLEQRGRSAVAAHMLLPEGWDWEKEVLKVWERQDKTMIKSKYPVSTAEKPVPDDFRLLVIVPEEVQQLLPGDNKALTWTATTAVNGTAVDWVCIEDVLLHKRSSKL</sequence>
<keyword evidence="3" id="KW-1185">Reference proteome</keyword>
<accession>A0A5J5ETI7</accession>
<dbReference type="Proteomes" id="UP000326924">
    <property type="component" value="Unassembled WGS sequence"/>
</dbReference>
<dbReference type="PANTHER" id="PTHR28243:SF1">
    <property type="entry name" value="PYRIDOXAMINE 5'-PHOSPHATE OXIDASE ALR4036 FAMILY FMN-BINDING DOMAIN-CONTAINING PROTEIN"/>
    <property type="match status" value="1"/>
</dbReference>
<dbReference type="PANTHER" id="PTHR28243">
    <property type="entry name" value="AGL049CP"/>
    <property type="match status" value="1"/>
</dbReference>
<dbReference type="OrthoDB" id="5394411at2759"/>
<name>A0A5J5ETI7_9PEZI</name>
<comment type="caution">
    <text evidence="2">The sequence shown here is derived from an EMBL/GenBank/DDBJ whole genome shotgun (WGS) entry which is preliminary data.</text>
</comment>
<dbReference type="InterPro" id="IPR024624">
    <property type="entry name" value="Pyridox_Oxase_Alr4036_FMN-bd"/>
</dbReference>